<organism evidence="2 3">
    <name type="scientific">Umbra pygmaea</name>
    <name type="common">Eastern mudminnow</name>
    <dbReference type="NCBI Taxonomy" id="75934"/>
    <lineage>
        <taxon>Eukaryota</taxon>
        <taxon>Metazoa</taxon>
        <taxon>Chordata</taxon>
        <taxon>Craniata</taxon>
        <taxon>Vertebrata</taxon>
        <taxon>Euteleostomi</taxon>
        <taxon>Actinopterygii</taxon>
        <taxon>Neopterygii</taxon>
        <taxon>Teleostei</taxon>
        <taxon>Protacanthopterygii</taxon>
        <taxon>Esociformes</taxon>
        <taxon>Umbridae</taxon>
        <taxon>Umbra</taxon>
    </lineage>
</organism>
<sequence length="315" mass="35063">MDKTTTAAAATADFEPIAMESESPQPHGSQKIDLSLDDIIKLNKKEHKANQAARKARHRRVTNQKTALKKLEIARQHQTFPFRHGSNQFTSGPYRSRKMGPPIPAYYRVKPYLRQPPFGAHHLKGVSPLKRPPLITKDGAQFGKLKPLFRGVLYEPYRGLPRASRRPPVQFIGHKKQLFLPKKRQGCARPFVLNRGFPTANEKMDKSQKVRSWRKAPSGGSTLTVSLPNFISNPELTANAEQATVIDRSSPSGAGGGTSSQPKGISLRFNFKATINQTGVTLNERFTGMRIRPGTGQSLQRGRGQGREDRTVILQ</sequence>
<comment type="caution">
    <text evidence="2">The sequence shown here is derived from an EMBL/GenBank/DDBJ whole genome shotgun (WGS) entry which is preliminary data.</text>
</comment>
<dbReference type="PANTHER" id="PTHR21038:SF3">
    <property type="entry name" value="UAP56-INTERACTING FACTOR"/>
    <property type="match status" value="1"/>
</dbReference>
<dbReference type="AlphaFoldDB" id="A0ABD0X516"/>
<dbReference type="Proteomes" id="UP001557470">
    <property type="component" value="Unassembled WGS sequence"/>
</dbReference>
<reference evidence="2 3" key="1">
    <citation type="submission" date="2024-06" db="EMBL/GenBank/DDBJ databases">
        <authorList>
            <person name="Pan Q."/>
            <person name="Wen M."/>
            <person name="Jouanno E."/>
            <person name="Zahm M."/>
            <person name="Klopp C."/>
            <person name="Cabau C."/>
            <person name="Louis A."/>
            <person name="Berthelot C."/>
            <person name="Parey E."/>
            <person name="Roest Crollius H."/>
            <person name="Montfort J."/>
            <person name="Robinson-Rechavi M."/>
            <person name="Bouchez O."/>
            <person name="Lampietro C."/>
            <person name="Lopez Roques C."/>
            <person name="Donnadieu C."/>
            <person name="Postlethwait J."/>
            <person name="Bobe J."/>
            <person name="Verreycken H."/>
            <person name="Guiguen Y."/>
        </authorList>
    </citation>
    <scope>NUCLEOTIDE SEQUENCE [LARGE SCALE GENOMIC DNA]</scope>
    <source>
        <strain evidence="2">Up_M1</strain>
        <tissue evidence="2">Testis</tissue>
    </source>
</reference>
<name>A0ABD0X516_UMBPY</name>
<feature type="compositionally biased region" description="Basic and acidic residues" evidence="1">
    <location>
        <begin position="305"/>
        <end position="315"/>
    </location>
</feature>
<dbReference type="InterPro" id="IPR009782">
    <property type="entry name" value="FYTTD1"/>
</dbReference>
<accession>A0ABD0X516</accession>
<gene>
    <name evidence="2" type="ORF">UPYG_G00117350</name>
</gene>
<protein>
    <recommendedName>
        <fullName evidence="4">Forty-two-three domain-containing protein 1</fullName>
    </recommendedName>
</protein>
<dbReference type="PANTHER" id="PTHR21038">
    <property type="entry name" value="40-2-3 PROTEIN-RELATED"/>
    <property type="match status" value="1"/>
</dbReference>
<evidence type="ECO:0000256" key="1">
    <source>
        <dbReference type="SAM" id="MobiDB-lite"/>
    </source>
</evidence>
<feature type="region of interest" description="Disordered" evidence="1">
    <location>
        <begin position="1"/>
        <end position="31"/>
    </location>
</feature>
<evidence type="ECO:0008006" key="4">
    <source>
        <dbReference type="Google" id="ProtNLM"/>
    </source>
</evidence>
<evidence type="ECO:0000313" key="2">
    <source>
        <dbReference type="EMBL" id="KAL0994065.1"/>
    </source>
</evidence>
<keyword evidence="3" id="KW-1185">Reference proteome</keyword>
<dbReference type="Pfam" id="PF07078">
    <property type="entry name" value="FYTT"/>
    <property type="match status" value="2"/>
</dbReference>
<feature type="region of interest" description="Disordered" evidence="1">
    <location>
        <begin position="199"/>
        <end position="226"/>
    </location>
</feature>
<feature type="compositionally biased region" description="Low complexity" evidence="1">
    <location>
        <begin position="1"/>
        <end position="12"/>
    </location>
</feature>
<dbReference type="EMBL" id="JAGEUA010000003">
    <property type="protein sequence ID" value="KAL0994065.1"/>
    <property type="molecule type" value="Genomic_DNA"/>
</dbReference>
<proteinExistence type="predicted"/>
<feature type="region of interest" description="Disordered" evidence="1">
    <location>
        <begin position="290"/>
        <end position="315"/>
    </location>
</feature>
<evidence type="ECO:0000313" key="3">
    <source>
        <dbReference type="Proteomes" id="UP001557470"/>
    </source>
</evidence>